<gene>
    <name evidence="1" type="ORF">pHRC017_0424</name>
</gene>
<protein>
    <submittedName>
        <fullName evidence="1">Uncharacterized protein</fullName>
    </submittedName>
</protein>
<sequence length="42" mass="4585">MPPDRSWAITCAALCHHASQETVSAGKQPFKTAEKQAFMDGH</sequence>
<reference evidence="1" key="1">
    <citation type="journal article" date="2012" name="Mol. Plant Microbe Interact.">
        <title>Rhizobial plasmids that cause impaired symbiotic nitrogen fixation and enhanced host invasion.</title>
        <authorList>
            <person name="Crook M.B."/>
            <person name="Lindsay D.P."/>
            <person name="Biggs M.B."/>
            <person name="Bentley J.S."/>
            <person name="Price J.C."/>
            <person name="Clement S.C."/>
            <person name="Clement M.J."/>
            <person name="Long S.R."/>
            <person name="Griffitts J.S."/>
        </authorList>
    </citation>
    <scope>NUCLEOTIDE SEQUENCE</scope>
    <source>
        <strain evidence="1">C017</strain>
        <plasmid evidence="1">pHRC017</plasmid>
    </source>
</reference>
<dbReference type="EMBL" id="JQ665880">
    <property type="protein sequence ID" value="AFJ91496.1"/>
    <property type="molecule type" value="Genomic_DNA"/>
</dbReference>
<evidence type="ECO:0000313" key="1">
    <source>
        <dbReference type="EMBL" id="AFJ91496.1"/>
    </source>
</evidence>
<proteinExistence type="predicted"/>
<name>I2E1X8_RHIML</name>
<accession>I2E1X8</accession>
<keyword evidence="1" id="KW-0614">Plasmid</keyword>
<dbReference type="AlphaFoldDB" id="I2E1X8"/>
<geneLocation type="plasmid" evidence="1">
    <name>pHRC017</name>
</geneLocation>
<organism evidence="1">
    <name type="scientific">Rhizobium meliloti</name>
    <name type="common">Ensifer meliloti</name>
    <name type="synonym">Sinorhizobium meliloti</name>
    <dbReference type="NCBI Taxonomy" id="382"/>
    <lineage>
        <taxon>Bacteria</taxon>
        <taxon>Pseudomonadati</taxon>
        <taxon>Pseudomonadota</taxon>
        <taxon>Alphaproteobacteria</taxon>
        <taxon>Hyphomicrobiales</taxon>
        <taxon>Rhizobiaceae</taxon>
        <taxon>Sinorhizobium/Ensifer group</taxon>
        <taxon>Sinorhizobium</taxon>
    </lineage>
</organism>